<dbReference type="InterPro" id="IPR005184">
    <property type="entry name" value="DUF306_Meta_HslJ"/>
</dbReference>
<evidence type="ECO:0000313" key="3">
    <source>
        <dbReference type="EMBL" id="MDT0558593.1"/>
    </source>
</evidence>
<dbReference type="RefSeq" id="WP_311427353.1">
    <property type="nucleotide sequence ID" value="NZ_JAVRIA010000003.1"/>
</dbReference>
<dbReference type="PANTHER" id="PTHR35535:SF2">
    <property type="entry name" value="DUF306 DOMAIN-CONTAINING PROTEIN"/>
    <property type="match status" value="1"/>
</dbReference>
<comment type="caution">
    <text evidence="3">The sequence shown here is derived from an EMBL/GenBank/DDBJ whole genome shotgun (WGS) entry which is preliminary data.</text>
</comment>
<dbReference type="InterPro" id="IPR053147">
    <property type="entry name" value="Hsp_HslJ-like"/>
</dbReference>
<accession>A0ABU2YK95</accession>
<dbReference type="EMBL" id="JAVRIA010000003">
    <property type="protein sequence ID" value="MDT0558593.1"/>
    <property type="molecule type" value="Genomic_DNA"/>
</dbReference>
<dbReference type="Pfam" id="PF03724">
    <property type="entry name" value="META"/>
    <property type="match status" value="1"/>
</dbReference>
<sequence length="214" mass="23936">MNLKFSVILICLMFITSCDKEPKDLTLYVSGKTTDCSASESPCLKIKTDLNDSWTVYSGEIIGFSHEIDQDFTLKVKPVDNTEHIFNGDFELIELINQHKSPLELGEGSWNVFFVQEIESFDRAPFLTITEDQTSIHGSTGCNKFKSSLQAERGSFAIGDVALTKMACPNPDVETSFVKMLQKSSTYEILDDTLHLLAEDGTILVKAKHLNVRQ</sequence>
<dbReference type="PANTHER" id="PTHR35535">
    <property type="entry name" value="HEAT SHOCK PROTEIN HSLJ"/>
    <property type="match status" value="1"/>
</dbReference>
<evidence type="ECO:0000313" key="4">
    <source>
        <dbReference type="Proteomes" id="UP001259492"/>
    </source>
</evidence>
<gene>
    <name evidence="3" type="ORF">RM697_08045</name>
</gene>
<feature type="domain" description="DUF306" evidence="1">
    <location>
        <begin position="108"/>
        <end position="203"/>
    </location>
</feature>
<dbReference type="PROSITE" id="PS51257">
    <property type="entry name" value="PROKAR_LIPOPROTEIN"/>
    <property type="match status" value="1"/>
</dbReference>
<proteinExistence type="predicted"/>
<keyword evidence="4" id="KW-1185">Reference proteome</keyword>
<reference evidence="3 4" key="1">
    <citation type="submission" date="2023-09" db="EMBL/GenBank/DDBJ databases">
        <authorList>
            <person name="Rey-Velasco X."/>
        </authorList>
    </citation>
    <scope>NUCLEOTIDE SEQUENCE [LARGE SCALE GENOMIC DNA]</scope>
    <source>
        <strain evidence="3 4">W332</strain>
    </source>
</reference>
<name>A0ABU2YK95_9FLAO</name>
<protein>
    <submittedName>
        <fullName evidence="3">META domain-containing protein</fullName>
    </submittedName>
</protein>
<evidence type="ECO:0000259" key="2">
    <source>
        <dbReference type="Pfam" id="PF14302"/>
    </source>
</evidence>
<feature type="domain" description="DUF4377" evidence="2">
    <location>
        <begin position="28"/>
        <end position="83"/>
    </location>
</feature>
<dbReference type="InterPro" id="IPR038670">
    <property type="entry name" value="HslJ-like_sf"/>
</dbReference>
<dbReference type="Gene3D" id="2.40.128.270">
    <property type="match status" value="1"/>
</dbReference>
<dbReference type="Pfam" id="PF14302">
    <property type="entry name" value="DUF4377"/>
    <property type="match status" value="1"/>
</dbReference>
<organism evidence="3 4">
    <name type="scientific">Microcosmobacter mediterraneus</name>
    <dbReference type="NCBI Taxonomy" id="3075607"/>
    <lineage>
        <taxon>Bacteria</taxon>
        <taxon>Pseudomonadati</taxon>
        <taxon>Bacteroidota</taxon>
        <taxon>Flavobacteriia</taxon>
        <taxon>Flavobacteriales</taxon>
        <taxon>Flavobacteriaceae</taxon>
        <taxon>Microcosmobacter</taxon>
    </lineage>
</organism>
<dbReference type="Proteomes" id="UP001259492">
    <property type="component" value="Unassembled WGS sequence"/>
</dbReference>
<dbReference type="InterPro" id="IPR025485">
    <property type="entry name" value="DUF4377"/>
</dbReference>
<evidence type="ECO:0000259" key="1">
    <source>
        <dbReference type="Pfam" id="PF03724"/>
    </source>
</evidence>